<dbReference type="Gene3D" id="3.40.50.970">
    <property type="match status" value="1"/>
</dbReference>
<evidence type="ECO:0000313" key="3">
    <source>
        <dbReference type="EMBL" id="GAH07201.1"/>
    </source>
</evidence>
<dbReference type="Pfam" id="PF02779">
    <property type="entry name" value="Transket_pyr"/>
    <property type="match status" value="1"/>
</dbReference>
<accession>X1CFW4</accession>
<dbReference type="PANTHER" id="PTHR43257:SF2">
    <property type="entry name" value="PYRUVATE DEHYDROGENASE E1 COMPONENT SUBUNIT BETA"/>
    <property type="match status" value="1"/>
</dbReference>
<sequence length="129" mass="14322">KERVRDTPISENAILGCAIGASMVGMRPIAEIMFADFLTVCMEMIVNQAAKARYMYGGQISVPLTIRTPFGAGFSAAAQHSQSFESWFMHVPGLKVVVPSDPRDFKGLLKTAIRDDDPVIFFENKQLYF</sequence>
<dbReference type="EMBL" id="BART01038739">
    <property type="protein sequence ID" value="GAH07201.1"/>
    <property type="molecule type" value="Genomic_DNA"/>
</dbReference>
<comment type="caution">
    <text evidence="3">The sequence shown here is derived from an EMBL/GenBank/DDBJ whole genome shotgun (WGS) entry which is preliminary data.</text>
</comment>
<gene>
    <name evidence="3" type="ORF">S01H4_64074</name>
</gene>
<feature type="non-terminal residue" evidence="3">
    <location>
        <position position="129"/>
    </location>
</feature>
<proteinExistence type="predicted"/>
<dbReference type="InterPro" id="IPR029061">
    <property type="entry name" value="THDP-binding"/>
</dbReference>
<feature type="non-terminal residue" evidence="3">
    <location>
        <position position="1"/>
    </location>
</feature>
<dbReference type="CDD" id="cd07036">
    <property type="entry name" value="TPP_PYR_E1-PDHc-beta_like"/>
    <property type="match status" value="1"/>
</dbReference>
<protein>
    <recommendedName>
        <fullName evidence="2">Transketolase-like pyrimidine-binding domain-containing protein</fullName>
    </recommendedName>
</protein>
<dbReference type="SUPFAM" id="SSF52518">
    <property type="entry name" value="Thiamin diphosphate-binding fold (THDP-binding)"/>
    <property type="match status" value="1"/>
</dbReference>
<dbReference type="AlphaFoldDB" id="X1CFW4"/>
<feature type="domain" description="Transketolase-like pyrimidine-binding" evidence="2">
    <location>
        <begin position="1"/>
        <end position="129"/>
    </location>
</feature>
<reference evidence="3" key="1">
    <citation type="journal article" date="2014" name="Front. Microbiol.">
        <title>High frequency of phylogenetically diverse reductive dehalogenase-homologous genes in deep subseafloor sedimentary metagenomes.</title>
        <authorList>
            <person name="Kawai M."/>
            <person name="Futagami T."/>
            <person name="Toyoda A."/>
            <person name="Takaki Y."/>
            <person name="Nishi S."/>
            <person name="Hori S."/>
            <person name="Arai W."/>
            <person name="Tsubouchi T."/>
            <person name="Morono Y."/>
            <person name="Uchiyama I."/>
            <person name="Ito T."/>
            <person name="Fujiyama A."/>
            <person name="Inagaki F."/>
            <person name="Takami H."/>
        </authorList>
    </citation>
    <scope>NUCLEOTIDE SEQUENCE</scope>
    <source>
        <strain evidence="3">Expedition CK06-06</strain>
    </source>
</reference>
<name>X1CFW4_9ZZZZ</name>
<dbReference type="SMART" id="SM00861">
    <property type="entry name" value="Transket_pyr"/>
    <property type="match status" value="1"/>
</dbReference>
<organism evidence="3">
    <name type="scientific">marine sediment metagenome</name>
    <dbReference type="NCBI Taxonomy" id="412755"/>
    <lineage>
        <taxon>unclassified sequences</taxon>
        <taxon>metagenomes</taxon>
        <taxon>ecological metagenomes</taxon>
    </lineage>
</organism>
<dbReference type="PANTHER" id="PTHR43257">
    <property type="entry name" value="PYRUVATE DEHYDROGENASE E1 COMPONENT BETA SUBUNIT"/>
    <property type="match status" value="1"/>
</dbReference>
<evidence type="ECO:0000259" key="2">
    <source>
        <dbReference type="SMART" id="SM00861"/>
    </source>
</evidence>
<evidence type="ECO:0000256" key="1">
    <source>
        <dbReference type="ARBA" id="ARBA00023052"/>
    </source>
</evidence>
<dbReference type="InterPro" id="IPR005475">
    <property type="entry name" value="Transketolase-like_Pyr-bd"/>
</dbReference>
<keyword evidence="1" id="KW-0786">Thiamine pyrophosphate</keyword>